<dbReference type="PANTHER" id="PTHR47704">
    <property type="entry name" value="POTASSIUM TRANSPORTER KIMA"/>
    <property type="match status" value="1"/>
</dbReference>
<accession>A0A380KXH6</accession>
<feature type="transmembrane region" description="Helical" evidence="5">
    <location>
        <begin position="174"/>
        <end position="195"/>
    </location>
</feature>
<evidence type="ECO:0000313" key="7">
    <source>
        <dbReference type="Proteomes" id="UP000254634"/>
    </source>
</evidence>
<proteinExistence type="predicted"/>
<keyword evidence="7" id="KW-1185">Reference proteome</keyword>
<dbReference type="AlphaFoldDB" id="A0A380KXH6"/>
<dbReference type="OrthoDB" id="9759676at2"/>
<feature type="transmembrane region" description="Helical" evidence="5">
    <location>
        <begin position="207"/>
        <end position="230"/>
    </location>
</feature>
<sequence length="615" mass="66995">MFSKIKDVFIGRPLKSGDEGADDHLLGKLQALAMLSSDALSSVAYGPEQVVLVLTAVSAGAIWWSLPIGVVVLILLASLTISYRQVIHAYPQGGGAYMVTTENLSPTAGLIAGGSLLVDYMLTVAVSVSSGADAITSAIPALHPYNLHIAIFLVLLLMLMNLRGLRESATSLMVPVYLFIISTVFLIILGLGQILTGHLPYNATAHIGQSIPGVTIVLLLRAFTSGSASLTGVEAISNSVPFFKNPKAKNAATTLATMSAILAFLFAGITFLSYWVGIVPTKGVTTLAQMAQAILGHSGLGQILFYIFQLATALILAVAANTGFSAFPMLSYNMAKNKYMPHMYLEKGARLGYSNGILTLAFGAIALLFIFKGNTERLIPLYTIGVFIPFALSQTGMVIHWKKQFGKKYLSHSVANILGAAICYIIVAILLLFRLRDIWPFFPIIAALTWLFLSIKKHYKKVADQLRLEGEIKPLTFAGNTVIVLVGNMTKASIGAMNYARSIGDEVVAMHVSTKETHEKDEEVAQEFREIYPDIHFSNVRTSYRSIIDPTISYVDKVAALAAQKGQTVTVVVPQFIPNHSWQNILHNQMSLKLKYYLKWRENIVVASYAYHLKE</sequence>
<dbReference type="Gene3D" id="1.20.1740.10">
    <property type="entry name" value="Amino acid/polyamine transporter I"/>
    <property type="match status" value="1"/>
</dbReference>
<feature type="transmembrane region" description="Helical" evidence="5">
    <location>
        <begin position="351"/>
        <end position="371"/>
    </location>
</feature>
<dbReference type="EMBL" id="UHFR01000005">
    <property type="protein sequence ID" value="SUN76662.1"/>
    <property type="molecule type" value="Genomic_DNA"/>
</dbReference>
<feature type="transmembrane region" description="Helical" evidence="5">
    <location>
        <begin position="438"/>
        <end position="455"/>
    </location>
</feature>
<gene>
    <name evidence="6" type="ORF">NCTC13765_01159</name>
</gene>
<dbReference type="GO" id="GO:0016020">
    <property type="term" value="C:membrane"/>
    <property type="evidence" value="ECO:0007669"/>
    <property type="project" value="UniProtKB-SubCell"/>
</dbReference>
<dbReference type="Proteomes" id="UP000254634">
    <property type="component" value="Unassembled WGS sequence"/>
</dbReference>
<dbReference type="GO" id="GO:0022857">
    <property type="term" value="F:transmembrane transporter activity"/>
    <property type="evidence" value="ECO:0007669"/>
    <property type="project" value="InterPro"/>
</dbReference>
<name>A0A380KXH6_9STRE</name>
<organism evidence="6 7">
    <name type="scientific">Streptococcus massiliensis</name>
    <dbReference type="NCBI Taxonomy" id="313439"/>
    <lineage>
        <taxon>Bacteria</taxon>
        <taxon>Bacillati</taxon>
        <taxon>Bacillota</taxon>
        <taxon>Bacilli</taxon>
        <taxon>Lactobacillales</taxon>
        <taxon>Streptococcaceae</taxon>
        <taxon>Streptococcus</taxon>
    </lineage>
</organism>
<evidence type="ECO:0000256" key="5">
    <source>
        <dbReference type="SAM" id="Phobius"/>
    </source>
</evidence>
<dbReference type="InterPro" id="IPR002293">
    <property type="entry name" value="AA/rel_permease1"/>
</dbReference>
<protein>
    <submittedName>
        <fullName evidence="6">Putative transport protein</fullName>
    </submittedName>
</protein>
<evidence type="ECO:0000256" key="1">
    <source>
        <dbReference type="ARBA" id="ARBA00004141"/>
    </source>
</evidence>
<keyword evidence="3 5" id="KW-1133">Transmembrane helix</keyword>
<reference evidence="6" key="1">
    <citation type="submission" date="2018-06" db="EMBL/GenBank/DDBJ databases">
        <authorList>
            <consortium name="Pathogen Informatics"/>
            <person name="Doyle S."/>
        </authorList>
    </citation>
    <scope>NUCLEOTIDE SEQUENCE [LARGE SCALE GENOMIC DNA]</scope>
    <source>
        <strain evidence="6">NCTC13765</strain>
    </source>
</reference>
<feature type="transmembrane region" description="Helical" evidence="5">
    <location>
        <begin position="377"/>
        <end position="401"/>
    </location>
</feature>
<dbReference type="PANTHER" id="PTHR47704:SF1">
    <property type="entry name" value="POTASSIUM TRANSPORTER KIMA"/>
    <property type="match status" value="1"/>
</dbReference>
<feature type="transmembrane region" description="Helical" evidence="5">
    <location>
        <begin position="413"/>
        <end position="432"/>
    </location>
</feature>
<feature type="transmembrane region" description="Helical" evidence="5">
    <location>
        <begin position="145"/>
        <end position="162"/>
    </location>
</feature>
<keyword evidence="4 5" id="KW-0472">Membrane</keyword>
<dbReference type="InterPro" id="IPR053153">
    <property type="entry name" value="APC_K+_Transporter"/>
</dbReference>
<dbReference type="Pfam" id="PF13520">
    <property type="entry name" value="AA_permease_2"/>
    <property type="match status" value="1"/>
</dbReference>
<evidence type="ECO:0000313" key="6">
    <source>
        <dbReference type="EMBL" id="SUN76662.1"/>
    </source>
</evidence>
<dbReference type="STRING" id="1123307.GCA_000380065_00108"/>
<keyword evidence="2 5" id="KW-0812">Transmembrane</keyword>
<feature type="transmembrane region" description="Helical" evidence="5">
    <location>
        <begin position="104"/>
        <end position="125"/>
    </location>
</feature>
<evidence type="ECO:0000256" key="4">
    <source>
        <dbReference type="ARBA" id="ARBA00023136"/>
    </source>
</evidence>
<dbReference type="RefSeq" id="WP_018370790.1">
    <property type="nucleotide sequence ID" value="NZ_UHFR01000005.1"/>
</dbReference>
<feature type="transmembrane region" description="Helical" evidence="5">
    <location>
        <begin position="303"/>
        <end position="330"/>
    </location>
</feature>
<feature type="transmembrane region" description="Helical" evidence="5">
    <location>
        <begin position="61"/>
        <end position="83"/>
    </location>
</feature>
<evidence type="ECO:0000256" key="2">
    <source>
        <dbReference type="ARBA" id="ARBA00022692"/>
    </source>
</evidence>
<comment type="subcellular location">
    <subcellularLocation>
        <location evidence="1">Membrane</location>
        <topology evidence="1">Multi-pass membrane protein</topology>
    </subcellularLocation>
</comment>
<feature type="transmembrane region" description="Helical" evidence="5">
    <location>
        <begin position="251"/>
        <end position="276"/>
    </location>
</feature>
<evidence type="ECO:0000256" key="3">
    <source>
        <dbReference type="ARBA" id="ARBA00022989"/>
    </source>
</evidence>